<dbReference type="AlphaFoldDB" id="A0A4R1HLL8"/>
<dbReference type="RefSeq" id="WP_132971929.1">
    <property type="nucleotide sequence ID" value="NZ_SMFX01000001.1"/>
</dbReference>
<dbReference type="GO" id="GO:0008168">
    <property type="term" value="F:methyltransferase activity"/>
    <property type="evidence" value="ECO:0007669"/>
    <property type="project" value="UniProtKB-KW"/>
</dbReference>
<keyword evidence="1" id="KW-0489">Methyltransferase</keyword>
<name>A0A4R1HLL8_9GAMM</name>
<evidence type="ECO:0000313" key="1">
    <source>
        <dbReference type="EMBL" id="TCK18102.1"/>
    </source>
</evidence>
<sequence>MRLGILKEKLVRNFCLKTWKLWEYLGVHLVPNHFYWPIGDTRKLEEFDFDKKFPMDGVNIDLELSREIVERIGSYRDEYEPIHVNCGYASNGDGSILYGMIRDLKPRKVIEVGSGYSTTIIEHAMKKNNCGKIVSIEPYPKPVLRDIVSTSANVELIESKVENVDQKIFQDLGEGDVLFIDSSHVVDIGNDVHYLYLHLLPKIPVGTIIHIHDIRYPYEYPREWVLGAKKFWAEQYLLHMFLAFNDSFEVLFASNYYFQNHKEDLVSACVGLDINSDGWPGSFWLRRCK</sequence>
<reference evidence="1 2" key="1">
    <citation type="submission" date="2019-03" db="EMBL/GenBank/DDBJ databases">
        <title>Genomic Encyclopedia of Type Strains, Phase IV (KMG-IV): sequencing the most valuable type-strain genomes for metagenomic binning, comparative biology and taxonomic classification.</title>
        <authorList>
            <person name="Goeker M."/>
        </authorList>
    </citation>
    <scope>NUCLEOTIDE SEQUENCE [LARGE SCALE GENOMIC DNA]</scope>
    <source>
        <strain evidence="1 2">DSM 19610</strain>
    </source>
</reference>
<dbReference type="Proteomes" id="UP000295707">
    <property type="component" value="Unassembled WGS sequence"/>
</dbReference>
<evidence type="ECO:0000313" key="2">
    <source>
        <dbReference type="Proteomes" id="UP000295707"/>
    </source>
</evidence>
<dbReference type="SUPFAM" id="SSF53335">
    <property type="entry name" value="S-adenosyl-L-methionine-dependent methyltransferases"/>
    <property type="match status" value="1"/>
</dbReference>
<dbReference type="GO" id="GO:0032259">
    <property type="term" value="P:methylation"/>
    <property type="evidence" value="ECO:0007669"/>
    <property type="project" value="UniProtKB-KW"/>
</dbReference>
<accession>A0A4R1HLL8</accession>
<keyword evidence="1" id="KW-0808">Transferase</keyword>
<dbReference type="Gene3D" id="3.40.50.150">
    <property type="entry name" value="Vaccinia Virus protein VP39"/>
    <property type="match status" value="1"/>
</dbReference>
<protein>
    <submittedName>
        <fullName evidence="1">Methyltransferase family protein</fullName>
    </submittedName>
</protein>
<gene>
    <name evidence="1" type="ORF">DFR30_1361</name>
</gene>
<proteinExistence type="predicted"/>
<organism evidence="1 2">
    <name type="scientific">Thiogranum longum</name>
    <dbReference type="NCBI Taxonomy" id="1537524"/>
    <lineage>
        <taxon>Bacteria</taxon>
        <taxon>Pseudomonadati</taxon>
        <taxon>Pseudomonadota</taxon>
        <taxon>Gammaproteobacteria</taxon>
        <taxon>Chromatiales</taxon>
        <taxon>Ectothiorhodospiraceae</taxon>
        <taxon>Thiogranum</taxon>
    </lineage>
</organism>
<keyword evidence="2" id="KW-1185">Reference proteome</keyword>
<dbReference type="EMBL" id="SMFX01000001">
    <property type="protein sequence ID" value="TCK18102.1"/>
    <property type="molecule type" value="Genomic_DNA"/>
</dbReference>
<dbReference type="OrthoDB" id="9795498at2"/>
<dbReference type="InterPro" id="IPR029063">
    <property type="entry name" value="SAM-dependent_MTases_sf"/>
</dbReference>
<comment type="caution">
    <text evidence="1">The sequence shown here is derived from an EMBL/GenBank/DDBJ whole genome shotgun (WGS) entry which is preliminary data.</text>
</comment>
<dbReference type="Pfam" id="PF13578">
    <property type="entry name" value="Methyltransf_24"/>
    <property type="match status" value="1"/>
</dbReference>